<gene>
    <name evidence="4" type="ORF">ACFFI0_16080</name>
</gene>
<dbReference type="PIRSF" id="PIRSF007663">
    <property type="entry name" value="UCP007663"/>
    <property type="match status" value="1"/>
</dbReference>
<dbReference type="Pfam" id="PF22124">
    <property type="entry name" value="Glyco_hydro_95_cat"/>
    <property type="match status" value="1"/>
</dbReference>
<proteinExistence type="predicted"/>
<evidence type="ECO:0000313" key="4">
    <source>
        <dbReference type="EMBL" id="MFC0319842.1"/>
    </source>
</evidence>
<dbReference type="PANTHER" id="PTHR31084:SF0">
    <property type="entry name" value="ALPHA-L-FUCOSIDASE 2"/>
    <property type="match status" value="1"/>
</dbReference>
<dbReference type="InterPro" id="IPR008928">
    <property type="entry name" value="6-hairpin_glycosidase_sf"/>
</dbReference>
<keyword evidence="4" id="KW-0378">Hydrolase</keyword>
<dbReference type="Gene3D" id="2.60.40.1180">
    <property type="entry name" value="Golgi alpha-mannosidase II"/>
    <property type="match status" value="1"/>
</dbReference>
<dbReference type="Pfam" id="PF14498">
    <property type="entry name" value="Glyco_hyd_65N_2"/>
    <property type="match status" value="1"/>
</dbReference>
<keyword evidence="5" id="KW-1185">Reference proteome</keyword>
<feature type="domain" description="Alpha fucosidase A-like C-terminal" evidence="2">
    <location>
        <begin position="724"/>
        <end position="792"/>
    </location>
</feature>
<dbReference type="InterPro" id="IPR049053">
    <property type="entry name" value="AFCA-like_C"/>
</dbReference>
<organism evidence="4 5">
    <name type="scientific">Olivibacter oleidegradans</name>
    <dbReference type="NCBI Taxonomy" id="760123"/>
    <lineage>
        <taxon>Bacteria</taxon>
        <taxon>Pseudomonadati</taxon>
        <taxon>Bacteroidota</taxon>
        <taxon>Sphingobacteriia</taxon>
        <taxon>Sphingobacteriales</taxon>
        <taxon>Sphingobacteriaceae</taxon>
        <taxon>Olivibacter</taxon>
    </lineage>
</organism>
<comment type="caution">
    <text evidence="4">The sequence shown here is derived from an EMBL/GenBank/DDBJ whole genome shotgun (WGS) entry which is preliminary data.</text>
</comment>
<dbReference type="Pfam" id="PF21307">
    <property type="entry name" value="Glyco_hydro_95_C"/>
    <property type="match status" value="1"/>
</dbReference>
<evidence type="ECO:0000259" key="2">
    <source>
        <dbReference type="Pfam" id="PF21307"/>
    </source>
</evidence>
<feature type="domain" description="Glycosyl hydrolase family 95 catalytic" evidence="3">
    <location>
        <begin position="306"/>
        <end position="722"/>
    </location>
</feature>
<dbReference type="InterPro" id="IPR013780">
    <property type="entry name" value="Glyco_hydro_b"/>
</dbReference>
<dbReference type="RefSeq" id="WP_130855531.1">
    <property type="nucleotide sequence ID" value="NZ_JBHLWO010000002.1"/>
</dbReference>
<name>A0ABV6HLU6_9SPHI</name>
<evidence type="ECO:0000259" key="1">
    <source>
        <dbReference type="Pfam" id="PF14498"/>
    </source>
</evidence>
<dbReference type="InterPro" id="IPR054363">
    <property type="entry name" value="GH95_cat"/>
</dbReference>
<dbReference type="InterPro" id="IPR027414">
    <property type="entry name" value="GH95_N_dom"/>
</dbReference>
<sequence length="801" mass="90484">MKIQHAITHIILLIFLCKSATGQNKNNLKLWYSKPASKFEEALPLGNGRLGAMVYGGVQEERLSLNEATLWSGKPVDENKVNPQAKDHLPAVQEALFNEDYQTADSLIRFMQGAYSQSYEPLGNLLIHFKHQGTPTHFRRELDISQAIARVSYQLNGTSYRREIFASHPDQLIVIRLTAEGKDRLDFTCRFNSLLRSKSKKQSTSLWMHGWAPIHTEPNYRNKEKNPVVYDTLNSMRFASMLKVLKNDGQTSWQDSSLAISNAKEVVLLLSMATSYSGFDKNPGRAGKNELDLALSYLKEAEKQSFASLQAKHIQDYRHYFDRVSINLGHGEKANLPTDERLERFAKGDGDNNLVALFYQYSRYLLISSSRPGGQPTNLQALWNEIVRPPWSSNYTTNINTEMNYWGTEVANLPEMHQPLFDFIGRLAQTGAITAKNYYNADGWVCHHNTDIWAMTHPVGHFGEGHPSWANWQMAGVWLSTHLWEHFAFTADADFLRKQAYPLMKGAVDFCLSFLTTNKDGYLVTAPSTSPENIYITDKGYKGAVLYGSTADIAMIRELFADYLKAAVILKKDKKTQEAVTNALAKLPPYKIGRKGNLQEWYHDWEDAEPQHRHVSHLFGLYPGTTISDASTPELARAVQKSLDIRTNESTGWAITWRINLWARLHNSAMAYDALKKLFRNANDPEIIKKGEGGLYSNLFSTCPPFQIDANFGGGAGISEMLLQSHEHYIELLPALPKEWPDGEVNGLVARGGFVIDMQWRNGKIVHASIVSKNGGSCKVKYGTHNQEIDTKATRKYTLKF</sequence>
<protein>
    <submittedName>
        <fullName evidence="4">Glycoside hydrolase N-terminal domain-containing protein</fullName>
    </submittedName>
</protein>
<dbReference type="InterPro" id="IPR016518">
    <property type="entry name" value="Alpha-L-fucosidase"/>
</dbReference>
<reference evidence="4 5" key="1">
    <citation type="submission" date="2024-09" db="EMBL/GenBank/DDBJ databases">
        <authorList>
            <person name="Sun Q."/>
            <person name="Mori K."/>
        </authorList>
    </citation>
    <scope>NUCLEOTIDE SEQUENCE [LARGE SCALE GENOMIC DNA]</scope>
    <source>
        <strain evidence="4 5">CCM 7765</strain>
    </source>
</reference>
<dbReference type="Proteomes" id="UP001589774">
    <property type="component" value="Unassembled WGS sequence"/>
</dbReference>
<dbReference type="PANTHER" id="PTHR31084">
    <property type="entry name" value="ALPHA-L-FUCOSIDASE 2"/>
    <property type="match status" value="1"/>
</dbReference>
<evidence type="ECO:0000313" key="5">
    <source>
        <dbReference type="Proteomes" id="UP001589774"/>
    </source>
</evidence>
<dbReference type="SUPFAM" id="SSF48208">
    <property type="entry name" value="Six-hairpin glycosidases"/>
    <property type="match status" value="1"/>
</dbReference>
<feature type="domain" description="Glycosyl hydrolase family 95 N-terminal" evidence="1">
    <location>
        <begin position="30"/>
        <end position="277"/>
    </location>
</feature>
<dbReference type="GO" id="GO:0016787">
    <property type="term" value="F:hydrolase activity"/>
    <property type="evidence" value="ECO:0007669"/>
    <property type="project" value="UniProtKB-KW"/>
</dbReference>
<evidence type="ECO:0000259" key="3">
    <source>
        <dbReference type="Pfam" id="PF22124"/>
    </source>
</evidence>
<dbReference type="Gene3D" id="2.70.98.50">
    <property type="entry name" value="putative glycoside hydrolase family protein from bacillus halodurans"/>
    <property type="match status" value="1"/>
</dbReference>
<dbReference type="EMBL" id="JBHLWO010000002">
    <property type="protein sequence ID" value="MFC0319842.1"/>
    <property type="molecule type" value="Genomic_DNA"/>
</dbReference>
<accession>A0ABV6HLU6</accession>